<dbReference type="EMBL" id="BMLI01000001">
    <property type="protein sequence ID" value="GGM84289.1"/>
    <property type="molecule type" value="Genomic_DNA"/>
</dbReference>
<organism evidence="1 2">
    <name type="scientific">Dyadobacter beijingensis</name>
    <dbReference type="NCBI Taxonomy" id="365489"/>
    <lineage>
        <taxon>Bacteria</taxon>
        <taxon>Pseudomonadati</taxon>
        <taxon>Bacteroidota</taxon>
        <taxon>Cytophagia</taxon>
        <taxon>Cytophagales</taxon>
        <taxon>Spirosomataceae</taxon>
        <taxon>Dyadobacter</taxon>
    </lineage>
</organism>
<accession>A0ABQ2HLW8</accession>
<comment type="caution">
    <text evidence="1">The sequence shown here is derived from an EMBL/GenBank/DDBJ whole genome shotgun (WGS) entry which is preliminary data.</text>
</comment>
<dbReference type="Proteomes" id="UP000632339">
    <property type="component" value="Unassembled WGS sequence"/>
</dbReference>
<sequence length="65" mass="7586">MRLSIDELMVKSLQNDTTNPQRLEILESQDASVLRGGDREPTRPVYEFEYTTIWQKASMLLDNLK</sequence>
<evidence type="ECO:0000313" key="1">
    <source>
        <dbReference type="EMBL" id="GGM84289.1"/>
    </source>
</evidence>
<keyword evidence="2" id="KW-1185">Reference proteome</keyword>
<dbReference type="RefSeq" id="WP_019944546.1">
    <property type="nucleotide sequence ID" value="NZ_BMLI01000001.1"/>
</dbReference>
<reference evidence="2" key="1">
    <citation type="journal article" date="2019" name="Int. J. Syst. Evol. Microbiol.">
        <title>The Global Catalogue of Microorganisms (GCM) 10K type strain sequencing project: providing services to taxonomists for standard genome sequencing and annotation.</title>
        <authorList>
            <consortium name="The Broad Institute Genomics Platform"/>
            <consortium name="The Broad Institute Genome Sequencing Center for Infectious Disease"/>
            <person name="Wu L."/>
            <person name="Ma J."/>
        </authorList>
    </citation>
    <scope>NUCLEOTIDE SEQUENCE [LARGE SCALE GENOMIC DNA]</scope>
    <source>
        <strain evidence="2">CGMCC 1.6375</strain>
    </source>
</reference>
<proteinExistence type="predicted"/>
<evidence type="ECO:0000313" key="2">
    <source>
        <dbReference type="Proteomes" id="UP000632339"/>
    </source>
</evidence>
<gene>
    <name evidence="1" type="ORF">GCM10010967_15130</name>
</gene>
<name>A0ABQ2HLW8_9BACT</name>
<protein>
    <submittedName>
        <fullName evidence="1">Uncharacterized protein</fullName>
    </submittedName>
</protein>